<protein>
    <submittedName>
        <fullName evidence="9">ATP-binding cassette domain-containing protein</fullName>
    </submittedName>
</protein>
<dbReference type="SMART" id="SM00930">
    <property type="entry name" value="NIL"/>
    <property type="match status" value="1"/>
</dbReference>
<dbReference type="SMART" id="SM00382">
    <property type="entry name" value="AAA"/>
    <property type="match status" value="1"/>
</dbReference>
<keyword evidence="5" id="KW-1278">Translocase</keyword>
<keyword evidence="4 9" id="KW-0067">ATP-binding</keyword>
<name>A0ABY4TJP9_9FIRM</name>
<dbReference type="InterPro" id="IPR041701">
    <property type="entry name" value="MetN_ABC"/>
</dbReference>
<dbReference type="PROSITE" id="PS50893">
    <property type="entry name" value="ABC_TRANSPORTER_2"/>
    <property type="match status" value="1"/>
</dbReference>
<dbReference type="InterPro" id="IPR017871">
    <property type="entry name" value="ABC_transporter-like_CS"/>
</dbReference>
<evidence type="ECO:0000256" key="1">
    <source>
        <dbReference type="ARBA" id="ARBA00022448"/>
    </source>
</evidence>
<dbReference type="PANTHER" id="PTHR43166:SF30">
    <property type="entry name" value="METHIONINE IMPORT ATP-BINDING PROTEIN METN"/>
    <property type="match status" value="1"/>
</dbReference>
<proteinExistence type="predicted"/>
<sequence>MIELKNVTKTFKSGDYFIKAVDDVRLTINDSEIFGFIGYSGAGKSTLVRCINLLEKPDSGNVIIDGVDLTTLSEKELREERKNIGMIFQHFNLLHSISVFDNIAFSLKNTSLSKSEIEARVKELAEIVGIEREIYKYPSELSGGQKQRVAIARALASKPKILLCDEATSALDPKTTKSILELLKNLNKTLAITIVIITHEMDVIKTICDRVAIMEGGKVVESDNVLEVFRKPKAEISKDFIATTSNLSKVDELILEKSQLVETTKNDRIIRIDFSGSDTKDATVSYISRNFDLDVSILFGDIDVITNTIVGSLIVLFKGEEKNQLEAIKYLNSNGISTKIIKEREVN</sequence>
<dbReference type="RefSeq" id="WP_250341573.1">
    <property type="nucleotide sequence ID" value="NZ_CP097885.1"/>
</dbReference>
<dbReference type="InterPro" id="IPR027417">
    <property type="entry name" value="P-loop_NTPase"/>
</dbReference>
<evidence type="ECO:0000313" key="10">
    <source>
        <dbReference type="Proteomes" id="UP001056218"/>
    </source>
</evidence>
<reference evidence="9 10" key="1">
    <citation type="submission" date="2022-05" db="EMBL/GenBank/DDBJ databases">
        <title>Identification of Peptoniphilus vaginalis-like Bacteria, Peptoniphilus septimus sp. nov. from Blood Cultures in a Cervical Cancer Patient receiving Chemotherapy: Case and Implications.</title>
        <authorList>
            <person name="Zhan X.-Y."/>
        </authorList>
    </citation>
    <scope>NUCLEOTIDE SEQUENCE [LARGE SCALE GENOMIC DNA]</scope>
    <source>
        <strain evidence="9 10">SAHP1</strain>
    </source>
</reference>
<evidence type="ECO:0000256" key="2">
    <source>
        <dbReference type="ARBA" id="ARBA00022475"/>
    </source>
</evidence>
<accession>A0ABY4TJP9</accession>
<evidence type="ECO:0000256" key="6">
    <source>
        <dbReference type="ARBA" id="ARBA00022970"/>
    </source>
</evidence>
<keyword evidence="1" id="KW-0813">Transport</keyword>
<dbReference type="Pfam" id="PF09383">
    <property type="entry name" value="NIL"/>
    <property type="match status" value="1"/>
</dbReference>
<feature type="domain" description="ABC transporter" evidence="8">
    <location>
        <begin position="2"/>
        <end position="241"/>
    </location>
</feature>
<evidence type="ECO:0000313" key="9">
    <source>
        <dbReference type="EMBL" id="URN40703.1"/>
    </source>
</evidence>
<dbReference type="PANTHER" id="PTHR43166">
    <property type="entry name" value="AMINO ACID IMPORT ATP-BINDING PROTEIN"/>
    <property type="match status" value="1"/>
</dbReference>
<dbReference type="CDD" id="cd03258">
    <property type="entry name" value="ABC_MetN_methionine_transporter"/>
    <property type="match status" value="1"/>
</dbReference>
<dbReference type="Proteomes" id="UP001056218">
    <property type="component" value="Chromosome"/>
</dbReference>
<dbReference type="GO" id="GO:0005524">
    <property type="term" value="F:ATP binding"/>
    <property type="evidence" value="ECO:0007669"/>
    <property type="project" value="UniProtKB-KW"/>
</dbReference>
<keyword evidence="6" id="KW-0029">Amino-acid transport</keyword>
<dbReference type="InterPro" id="IPR018449">
    <property type="entry name" value="NIL_domain"/>
</dbReference>
<dbReference type="Pfam" id="PF00005">
    <property type="entry name" value="ABC_tran"/>
    <property type="match status" value="1"/>
</dbReference>
<evidence type="ECO:0000256" key="5">
    <source>
        <dbReference type="ARBA" id="ARBA00022967"/>
    </source>
</evidence>
<dbReference type="PROSITE" id="PS00211">
    <property type="entry name" value="ABC_TRANSPORTER_1"/>
    <property type="match status" value="1"/>
</dbReference>
<dbReference type="InterPro" id="IPR003439">
    <property type="entry name" value="ABC_transporter-like_ATP-bd"/>
</dbReference>
<dbReference type="Gene3D" id="3.30.70.260">
    <property type="match status" value="1"/>
</dbReference>
<dbReference type="InterPro" id="IPR003593">
    <property type="entry name" value="AAA+_ATPase"/>
</dbReference>
<keyword evidence="3" id="KW-0547">Nucleotide-binding</keyword>
<dbReference type="InterPro" id="IPR050086">
    <property type="entry name" value="MetN_ABC_transporter-like"/>
</dbReference>
<dbReference type="SUPFAM" id="SSF55021">
    <property type="entry name" value="ACT-like"/>
    <property type="match status" value="1"/>
</dbReference>
<keyword evidence="7" id="KW-0472">Membrane</keyword>
<dbReference type="EMBL" id="CP097885">
    <property type="protein sequence ID" value="URN40703.1"/>
    <property type="molecule type" value="Genomic_DNA"/>
</dbReference>
<dbReference type="InterPro" id="IPR045865">
    <property type="entry name" value="ACT-like_dom_sf"/>
</dbReference>
<evidence type="ECO:0000256" key="4">
    <source>
        <dbReference type="ARBA" id="ARBA00022840"/>
    </source>
</evidence>
<evidence type="ECO:0000259" key="8">
    <source>
        <dbReference type="PROSITE" id="PS50893"/>
    </source>
</evidence>
<dbReference type="SUPFAM" id="SSF52540">
    <property type="entry name" value="P-loop containing nucleoside triphosphate hydrolases"/>
    <property type="match status" value="1"/>
</dbReference>
<organism evidence="9 10">
    <name type="scientific">Peptoniphilus genitalis</name>
    <dbReference type="NCBI Taxonomy" id="3036303"/>
    <lineage>
        <taxon>Bacteria</taxon>
        <taxon>Bacillati</taxon>
        <taxon>Bacillota</taxon>
        <taxon>Tissierellia</taxon>
        <taxon>Tissierellales</taxon>
        <taxon>Peptoniphilaceae</taxon>
        <taxon>Peptoniphilus</taxon>
    </lineage>
</organism>
<keyword evidence="2" id="KW-1003">Cell membrane</keyword>
<keyword evidence="10" id="KW-1185">Reference proteome</keyword>
<gene>
    <name evidence="9" type="ORF">M9426_05475</name>
</gene>
<evidence type="ECO:0000256" key="3">
    <source>
        <dbReference type="ARBA" id="ARBA00022741"/>
    </source>
</evidence>
<dbReference type="Gene3D" id="3.40.50.300">
    <property type="entry name" value="P-loop containing nucleotide triphosphate hydrolases"/>
    <property type="match status" value="1"/>
</dbReference>
<evidence type="ECO:0000256" key="7">
    <source>
        <dbReference type="ARBA" id="ARBA00023136"/>
    </source>
</evidence>